<name>A0A2N6N908_BEABA</name>
<proteinExistence type="predicted"/>
<dbReference type="Proteomes" id="UP000235728">
    <property type="component" value="Unassembled WGS sequence"/>
</dbReference>
<organism evidence="2 3">
    <name type="scientific">Beauveria bassiana</name>
    <name type="common">White muscardine disease fungus</name>
    <name type="synonym">Tritirachium shiotae</name>
    <dbReference type="NCBI Taxonomy" id="176275"/>
    <lineage>
        <taxon>Eukaryota</taxon>
        <taxon>Fungi</taxon>
        <taxon>Dikarya</taxon>
        <taxon>Ascomycota</taxon>
        <taxon>Pezizomycotina</taxon>
        <taxon>Sordariomycetes</taxon>
        <taxon>Hypocreomycetidae</taxon>
        <taxon>Hypocreales</taxon>
        <taxon>Cordycipitaceae</taxon>
        <taxon>Beauveria</taxon>
    </lineage>
</organism>
<comment type="caution">
    <text evidence="2">The sequence shown here is derived from an EMBL/GenBank/DDBJ whole genome shotgun (WGS) entry which is preliminary data.</text>
</comment>
<evidence type="ECO:0000313" key="2">
    <source>
        <dbReference type="EMBL" id="PMB63764.1"/>
    </source>
</evidence>
<dbReference type="AlphaFoldDB" id="A0A2N6N908"/>
<dbReference type="EMBL" id="MRVG01000023">
    <property type="protein sequence ID" value="PMB63413.1"/>
    <property type="molecule type" value="Genomic_DNA"/>
</dbReference>
<evidence type="ECO:0000313" key="1">
    <source>
        <dbReference type="EMBL" id="PMB63413.1"/>
    </source>
</evidence>
<protein>
    <submittedName>
        <fullName evidence="2">Uncharacterized protein</fullName>
    </submittedName>
</protein>
<sequence length="149" mass="16097">MAMAGGLVPGNTFEAVPAEAGAEDTNLLTLVRGRPVCSEYRALTVSSTARPSAGFSAEIDRLHQENAALAGHVQELSVLLQNETESKLCVEKENGELRKSLKVAEDGLNERAEKARYCQTSLLACFDELDRTVPILAELRRIAVEEAAL</sequence>
<dbReference type="EMBL" id="MRVG01000017">
    <property type="protein sequence ID" value="PMB63764.1"/>
    <property type="molecule type" value="Genomic_DNA"/>
</dbReference>
<reference evidence="2 3" key="1">
    <citation type="journal article" date="2016" name="Appl. Microbiol. Biotechnol.">
        <title>Characterization of T-DNA insertion mutants with decreased virulence in the entomopathogenic fungus Beauveria bassiana JEF-007.</title>
        <authorList>
            <person name="Kim S."/>
            <person name="Lee S.J."/>
            <person name="Nai Y.S."/>
            <person name="Yu J.S."/>
            <person name="Lee M.R."/>
            <person name="Yang Y.T."/>
            <person name="Kim J.S."/>
        </authorList>
    </citation>
    <scope>NUCLEOTIDE SEQUENCE [LARGE SCALE GENOMIC DNA]</scope>
    <source>
        <strain evidence="2 3">JEF-007</strain>
    </source>
</reference>
<gene>
    <name evidence="2" type="ORF">BM221_010506</name>
    <name evidence="1" type="ORF">BM221_010776</name>
</gene>
<evidence type="ECO:0000313" key="3">
    <source>
        <dbReference type="Proteomes" id="UP000235728"/>
    </source>
</evidence>
<accession>A0A2N6N908</accession>